<dbReference type="EMBL" id="JAQOUE010000001">
    <property type="protein sequence ID" value="MDT7042703.1"/>
    <property type="molecule type" value="Genomic_DNA"/>
</dbReference>
<protein>
    <submittedName>
        <fullName evidence="4">CBS domain-containing protein</fullName>
    </submittedName>
</protein>
<evidence type="ECO:0000259" key="3">
    <source>
        <dbReference type="PROSITE" id="PS51371"/>
    </source>
</evidence>
<dbReference type="PANTHER" id="PTHR43080:SF2">
    <property type="entry name" value="CBS DOMAIN-CONTAINING PROTEIN"/>
    <property type="match status" value="1"/>
</dbReference>
<dbReference type="Pfam" id="PF00571">
    <property type="entry name" value="CBS"/>
    <property type="match status" value="2"/>
</dbReference>
<dbReference type="Proteomes" id="UP001250932">
    <property type="component" value="Unassembled WGS sequence"/>
</dbReference>
<evidence type="ECO:0000313" key="5">
    <source>
        <dbReference type="Proteomes" id="UP001250932"/>
    </source>
</evidence>
<sequence length="130" mass="14279">MATVGQLMTSHLSTISEEATIKQAAVYMHNERIGSLLVKKEEEFSGIITETDVVRAVAEEEGNISGISVAHVMSKPILSVEKKLSPHYARDLMADKRIRHLAVTEEGKIVGIISARDLLAYFKTVSKEIA</sequence>
<reference evidence="4 5" key="1">
    <citation type="journal article" date="2023" name="ISME J.">
        <title>Cultivation and genomic characterization of novel and ubiquitous marine nitrite-oxidizing bacteria from the Nitrospirales.</title>
        <authorList>
            <person name="Mueller A.J."/>
            <person name="Daebeler A."/>
            <person name="Herbold C.W."/>
            <person name="Kirkegaard R.H."/>
            <person name="Daims H."/>
        </authorList>
    </citation>
    <scope>NUCLEOTIDE SEQUENCE [LARGE SCALE GENOMIC DNA]</scope>
    <source>
        <strain evidence="4 5">EB</strain>
    </source>
</reference>
<dbReference type="PANTHER" id="PTHR43080">
    <property type="entry name" value="CBS DOMAIN-CONTAINING PROTEIN CBSX3, MITOCHONDRIAL"/>
    <property type="match status" value="1"/>
</dbReference>
<dbReference type="Gene3D" id="3.10.580.10">
    <property type="entry name" value="CBS-domain"/>
    <property type="match status" value="1"/>
</dbReference>
<dbReference type="SMART" id="SM00116">
    <property type="entry name" value="CBS"/>
    <property type="match status" value="2"/>
</dbReference>
<keyword evidence="5" id="KW-1185">Reference proteome</keyword>
<feature type="domain" description="CBS" evidence="3">
    <location>
        <begin position="73"/>
        <end position="130"/>
    </location>
</feature>
<proteinExistence type="predicted"/>
<organism evidence="4 5">
    <name type="scientific">Candidatus Nitronereus thalassa</name>
    <dbReference type="NCBI Taxonomy" id="3020898"/>
    <lineage>
        <taxon>Bacteria</taxon>
        <taxon>Pseudomonadati</taxon>
        <taxon>Nitrospirota</taxon>
        <taxon>Nitrospiria</taxon>
        <taxon>Nitrospirales</taxon>
        <taxon>Nitrospiraceae</taxon>
        <taxon>Candidatus Nitronereus</taxon>
    </lineage>
</organism>
<dbReference type="InterPro" id="IPR046342">
    <property type="entry name" value="CBS_dom_sf"/>
</dbReference>
<accession>A0ABU3K8T6</accession>
<dbReference type="SUPFAM" id="SSF54631">
    <property type="entry name" value="CBS-domain pair"/>
    <property type="match status" value="1"/>
</dbReference>
<evidence type="ECO:0000256" key="2">
    <source>
        <dbReference type="PROSITE-ProRule" id="PRU00703"/>
    </source>
</evidence>
<dbReference type="InterPro" id="IPR051257">
    <property type="entry name" value="Diverse_CBS-Domain"/>
</dbReference>
<feature type="domain" description="CBS" evidence="3">
    <location>
        <begin position="8"/>
        <end position="64"/>
    </location>
</feature>
<dbReference type="InterPro" id="IPR000644">
    <property type="entry name" value="CBS_dom"/>
</dbReference>
<gene>
    <name evidence="4" type="ORF">PPG34_10100</name>
</gene>
<keyword evidence="1 2" id="KW-0129">CBS domain</keyword>
<name>A0ABU3K8T6_9BACT</name>
<comment type="caution">
    <text evidence="4">The sequence shown here is derived from an EMBL/GenBank/DDBJ whole genome shotgun (WGS) entry which is preliminary data.</text>
</comment>
<evidence type="ECO:0000256" key="1">
    <source>
        <dbReference type="ARBA" id="ARBA00023122"/>
    </source>
</evidence>
<evidence type="ECO:0000313" key="4">
    <source>
        <dbReference type="EMBL" id="MDT7042703.1"/>
    </source>
</evidence>
<dbReference type="RefSeq" id="WP_313833147.1">
    <property type="nucleotide sequence ID" value="NZ_JAQOUE010000001.1"/>
</dbReference>
<dbReference type="PROSITE" id="PS51371">
    <property type="entry name" value="CBS"/>
    <property type="match status" value="2"/>
</dbReference>